<comment type="similarity">
    <text evidence="2">Belongs to the ATPase A chain family.</text>
</comment>
<dbReference type="InterPro" id="IPR000568">
    <property type="entry name" value="ATP_synth_F0_asu"/>
</dbReference>
<keyword evidence="6" id="KW-0375">Hydrogen ion transport</keyword>
<feature type="transmembrane region" description="Helical" evidence="12">
    <location>
        <begin position="144"/>
        <end position="169"/>
    </location>
</feature>
<keyword evidence="7 12" id="KW-1133">Transmembrane helix</keyword>
<dbReference type="FunFam" id="1.20.120.220:FF:000003">
    <property type="entry name" value="ATP synthase subunit a"/>
    <property type="match status" value="1"/>
</dbReference>
<dbReference type="InterPro" id="IPR023011">
    <property type="entry name" value="ATP_synth_F0_asu_AS"/>
</dbReference>
<geneLocation type="mitochondrion" evidence="13"/>
<dbReference type="AlphaFoldDB" id="A0A097PBP8"/>
<dbReference type="SUPFAM" id="SSF81336">
    <property type="entry name" value="F1F0 ATP synthase subunit A"/>
    <property type="match status" value="1"/>
</dbReference>
<comment type="subcellular location">
    <subcellularLocation>
        <location evidence="1 11">Mitochondrion inner membrane</location>
        <topology evidence="1 11">Multi-pass membrane protein</topology>
    </subcellularLocation>
</comment>
<dbReference type="EMBL" id="KM198930">
    <property type="protein sequence ID" value="AIU44694.1"/>
    <property type="molecule type" value="Genomic_DNA"/>
</dbReference>
<evidence type="ECO:0000256" key="3">
    <source>
        <dbReference type="ARBA" id="ARBA00022448"/>
    </source>
</evidence>
<dbReference type="NCBIfam" id="NF004482">
    <property type="entry name" value="PRK05815.2-4"/>
    <property type="match status" value="1"/>
</dbReference>
<dbReference type="InterPro" id="IPR035908">
    <property type="entry name" value="F0_ATP_A_sf"/>
</dbReference>
<feature type="transmembrane region" description="Helical" evidence="12">
    <location>
        <begin position="32"/>
        <end position="52"/>
    </location>
</feature>
<keyword evidence="5 12" id="KW-0812">Transmembrane</keyword>
<proteinExistence type="inferred from homology"/>
<dbReference type="PROSITE" id="PS00449">
    <property type="entry name" value="ATPASE_A"/>
    <property type="match status" value="1"/>
</dbReference>
<keyword evidence="9 12" id="KW-0472">Membrane</keyword>
<dbReference type="GO" id="GO:0046933">
    <property type="term" value="F:proton-transporting ATP synthase activity, rotational mechanism"/>
    <property type="evidence" value="ECO:0007669"/>
    <property type="project" value="TreeGrafter"/>
</dbReference>
<evidence type="ECO:0000256" key="12">
    <source>
        <dbReference type="SAM" id="Phobius"/>
    </source>
</evidence>
<dbReference type="Pfam" id="PF00119">
    <property type="entry name" value="ATP-synt_A"/>
    <property type="match status" value="1"/>
</dbReference>
<name>A0A097PBP8_CYAPA</name>
<feature type="transmembrane region" description="Helical" evidence="12">
    <location>
        <begin position="86"/>
        <end position="111"/>
    </location>
</feature>
<dbReference type="Gene3D" id="1.20.120.220">
    <property type="entry name" value="ATP synthase, F0 complex, subunit A"/>
    <property type="match status" value="1"/>
</dbReference>
<keyword evidence="4" id="KW-0138">CF(0)</keyword>
<evidence type="ECO:0000256" key="6">
    <source>
        <dbReference type="ARBA" id="ARBA00022781"/>
    </source>
</evidence>
<evidence type="ECO:0000256" key="5">
    <source>
        <dbReference type="ARBA" id="ARBA00022692"/>
    </source>
</evidence>
<gene>
    <name evidence="13" type="primary">atp6</name>
</gene>
<organism evidence="13">
    <name type="scientific">Cyanophora paradoxa</name>
    <dbReference type="NCBI Taxonomy" id="2762"/>
    <lineage>
        <taxon>Eukaryota</taxon>
        <taxon>Glaucocystophyceae</taxon>
        <taxon>Cyanophorales</taxon>
        <taxon>Cyanophoraceae</taxon>
        <taxon>Cyanophora</taxon>
    </lineage>
</organism>
<dbReference type="PRINTS" id="PR00123">
    <property type="entry name" value="ATPASEA"/>
</dbReference>
<feature type="transmembrane region" description="Helical" evidence="12">
    <location>
        <begin position="117"/>
        <end position="137"/>
    </location>
</feature>
<evidence type="ECO:0000256" key="1">
    <source>
        <dbReference type="ARBA" id="ARBA00004448"/>
    </source>
</evidence>
<evidence type="ECO:0000256" key="8">
    <source>
        <dbReference type="ARBA" id="ARBA00023065"/>
    </source>
</evidence>
<dbReference type="GO" id="GO:0005743">
    <property type="term" value="C:mitochondrial inner membrane"/>
    <property type="evidence" value="ECO:0007669"/>
    <property type="project" value="UniProtKB-SubCell"/>
</dbReference>
<dbReference type="GO" id="GO:0045259">
    <property type="term" value="C:proton-transporting ATP synthase complex"/>
    <property type="evidence" value="ECO:0007669"/>
    <property type="project" value="UniProtKB-KW"/>
</dbReference>
<keyword evidence="10" id="KW-0066">ATP synthesis</keyword>
<evidence type="ECO:0000256" key="4">
    <source>
        <dbReference type="ARBA" id="ARBA00022547"/>
    </source>
</evidence>
<protein>
    <recommendedName>
        <fullName evidence="11">ATP synthase subunit a</fullName>
    </recommendedName>
</protein>
<dbReference type="PANTHER" id="PTHR11410">
    <property type="entry name" value="ATP SYNTHASE SUBUNIT A"/>
    <property type="match status" value="1"/>
</dbReference>
<reference evidence="13" key="1">
    <citation type="journal article" date="2014" name="Mol. Phylogenet. Evol.">
        <title>Nucleotide substitution analyses of the glaucophyte Cyanophora suggest an ancestrally lower mutation rate in plastid vs mitochondrial DNA for the Archaeplastida.</title>
        <authorList>
            <person name="Smith D.R."/>
            <person name="Jackson C.J."/>
            <person name="Reyes-Prieto A."/>
        </authorList>
    </citation>
    <scope>NUCLEOTIDE SEQUENCE</scope>
    <source>
        <strain evidence="13">NIES-763</strain>
    </source>
</reference>
<dbReference type="PANTHER" id="PTHR11410:SF0">
    <property type="entry name" value="ATP SYNTHASE SUBUNIT A"/>
    <property type="match status" value="1"/>
</dbReference>
<evidence type="ECO:0000256" key="11">
    <source>
        <dbReference type="RuleBase" id="RU004450"/>
    </source>
</evidence>
<feature type="transmembrane region" description="Helical" evidence="12">
    <location>
        <begin position="206"/>
        <end position="224"/>
    </location>
</feature>
<keyword evidence="3" id="KW-0813">Transport</keyword>
<dbReference type="CDD" id="cd00310">
    <property type="entry name" value="ATP-synt_Fo_a_6"/>
    <property type="match status" value="1"/>
</dbReference>
<evidence type="ECO:0000313" key="13">
    <source>
        <dbReference type="EMBL" id="AIU44694.1"/>
    </source>
</evidence>
<dbReference type="HAMAP" id="MF_01393">
    <property type="entry name" value="ATP_synth_a_bact"/>
    <property type="match status" value="1"/>
</dbReference>
<dbReference type="InterPro" id="IPR045083">
    <property type="entry name" value="ATP_synth_F0_asu_bact/mt"/>
</dbReference>
<evidence type="ECO:0000256" key="9">
    <source>
        <dbReference type="ARBA" id="ARBA00023136"/>
    </source>
</evidence>
<sequence>MLSNPIEQFNIIALIPFSILGPRYTISLSNSSFYMIVTCLSILIVAAGVISFNRIFPDRWQTFVELVYDFLFINLVTEINGKKGRVFFPLIFTLFLFIGLGNLIGMVPFSFTFTSHIVLTLGLSLSFFIGLTIYGIYTHGIKFLSLFIPSGVPIILLPLLFVIEFISYISRGFSLAIRLFANMMAGHALVKILAGFAYIMVQIGGIFYLFEIIPIAIITAIFVLEIGVALLQAYVFSVLVCIYLNDVIYLH</sequence>
<evidence type="ECO:0000256" key="10">
    <source>
        <dbReference type="ARBA" id="ARBA00023310"/>
    </source>
</evidence>
<feature type="transmembrane region" description="Helical" evidence="12">
    <location>
        <begin position="9"/>
        <end position="26"/>
    </location>
</feature>
<evidence type="ECO:0000256" key="2">
    <source>
        <dbReference type="ARBA" id="ARBA00006810"/>
    </source>
</evidence>
<accession>A0A097PBP8</accession>
<reference evidence="13" key="2">
    <citation type="submission" date="2014-07" db="EMBL/GenBank/DDBJ databases">
        <authorList>
            <person name="David S.R."/>
            <person name="Jackson C.J."/>
            <person name="Adrian R.-P."/>
        </authorList>
    </citation>
    <scope>NUCLEOTIDE SEQUENCE</scope>
    <source>
        <strain evidence="13">NIES-763</strain>
    </source>
</reference>
<feature type="transmembrane region" description="Helical" evidence="12">
    <location>
        <begin position="230"/>
        <end position="250"/>
    </location>
</feature>
<dbReference type="NCBIfam" id="TIGR01131">
    <property type="entry name" value="ATP_synt_6_or_A"/>
    <property type="match status" value="1"/>
</dbReference>
<evidence type="ECO:0000256" key="7">
    <source>
        <dbReference type="ARBA" id="ARBA00022989"/>
    </source>
</evidence>
<keyword evidence="8" id="KW-0406">Ion transport</keyword>
<feature type="transmembrane region" description="Helical" evidence="12">
    <location>
        <begin position="175"/>
        <end position="199"/>
    </location>
</feature>
<keyword evidence="13" id="KW-0496">Mitochondrion</keyword>